<feature type="compositionally biased region" description="Polar residues" evidence="5">
    <location>
        <begin position="301"/>
        <end position="310"/>
    </location>
</feature>
<dbReference type="Pfam" id="PF05132">
    <property type="entry name" value="RNA_pol_Rpc4"/>
    <property type="match status" value="1"/>
</dbReference>
<dbReference type="PANTHER" id="PTHR13408:SF0">
    <property type="entry name" value="DNA-DIRECTED RNA POLYMERASE III SUBUNIT RPC4"/>
    <property type="match status" value="1"/>
</dbReference>
<feature type="region of interest" description="Disordered" evidence="5">
    <location>
        <begin position="96"/>
        <end position="129"/>
    </location>
</feature>
<evidence type="ECO:0000256" key="3">
    <source>
        <dbReference type="ARBA" id="ARBA00023163"/>
    </source>
</evidence>
<dbReference type="GO" id="GO:0042797">
    <property type="term" value="P:tRNA transcription by RNA polymerase III"/>
    <property type="evidence" value="ECO:0007669"/>
    <property type="project" value="TreeGrafter"/>
</dbReference>
<dbReference type="EMBL" id="HBJA01144000">
    <property type="protein sequence ID" value="CAE0838201.1"/>
    <property type="molecule type" value="Transcribed_RNA"/>
</dbReference>
<keyword evidence="3" id="KW-0804">Transcription</keyword>
<evidence type="ECO:0000313" key="6">
    <source>
        <dbReference type="EMBL" id="CAE0838201.1"/>
    </source>
</evidence>
<evidence type="ECO:0000256" key="4">
    <source>
        <dbReference type="ARBA" id="ARBA00023242"/>
    </source>
</evidence>
<feature type="region of interest" description="Disordered" evidence="5">
    <location>
        <begin position="282"/>
        <end position="310"/>
    </location>
</feature>
<name>A0A7S4GIM5_9EUGL</name>
<protein>
    <recommendedName>
        <fullName evidence="7">DNA-directed RNA polymerase III subunit RPC4</fullName>
    </recommendedName>
</protein>
<accession>A0A7S4GIM5</accession>
<dbReference type="AlphaFoldDB" id="A0A7S4GIM5"/>
<organism evidence="6">
    <name type="scientific">Eutreptiella gymnastica</name>
    <dbReference type="NCBI Taxonomy" id="73025"/>
    <lineage>
        <taxon>Eukaryota</taxon>
        <taxon>Discoba</taxon>
        <taxon>Euglenozoa</taxon>
        <taxon>Euglenida</taxon>
        <taxon>Spirocuta</taxon>
        <taxon>Euglenophyceae</taxon>
        <taxon>Eutreptiales</taxon>
        <taxon>Eutreptiaceae</taxon>
        <taxon>Eutreptiella</taxon>
    </lineage>
</organism>
<dbReference type="PANTHER" id="PTHR13408">
    <property type="entry name" value="DNA-DIRECTED RNA POLYMERASE III"/>
    <property type="match status" value="1"/>
</dbReference>
<evidence type="ECO:0008006" key="7">
    <source>
        <dbReference type="Google" id="ProtNLM"/>
    </source>
</evidence>
<dbReference type="GO" id="GO:0005666">
    <property type="term" value="C:RNA polymerase III complex"/>
    <property type="evidence" value="ECO:0007669"/>
    <property type="project" value="InterPro"/>
</dbReference>
<dbReference type="GO" id="GO:0003677">
    <property type="term" value="F:DNA binding"/>
    <property type="evidence" value="ECO:0007669"/>
    <property type="project" value="InterPro"/>
</dbReference>
<evidence type="ECO:0000256" key="2">
    <source>
        <dbReference type="ARBA" id="ARBA00022478"/>
    </source>
</evidence>
<gene>
    <name evidence="6" type="ORF">EGYM00163_LOCUS49573</name>
</gene>
<proteinExistence type="predicted"/>
<evidence type="ECO:0000256" key="1">
    <source>
        <dbReference type="ARBA" id="ARBA00004123"/>
    </source>
</evidence>
<keyword evidence="2" id="KW-0240">DNA-directed RNA polymerase</keyword>
<evidence type="ECO:0000256" key="5">
    <source>
        <dbReference type="SAM" id="MobiDB-lite"/>
    </source>
</evidence>
<sequence>MSGIPPTNVVKLESDPQGPSGARPGQTKRRFFPRAVSRPEGAVPVSPTGSVAAPKTEGAEEEPLVMNARRRDQHTPREYKSWHQLAFEASGTGGLAPVLQGGRTPAGVQSSSAAKEEDDEEPPPPPLYTLREQTRNFPTSLPIGAIGDPNAPVQEDSTACFIDSGSEELKEDTLFLIQLPSALPLPYDAKSVQKKPQEEAKTSLMGYPPGQCGKMVVYKSGKIKLKLGNCMMDVSLAKSGTFAQNLMAVNPTDDSAYFLGDVSHTMVVSPSLDELSIPSAHIPTDLAAPGAPSAVKKPDESSSSSALKGE</sequence>
<keyword evidence="4" id="KW-0539">Nucleus</keyword>
<reference evidence="6" key="1">
    <citation type="submission" date="2021-01" db="EMBL/GenBank/DDBJ databases">
        <authorList>
            <person name="Corre E."/>
            <person name="Pelletier E."/>
            <person name="Niang G."/>
            <person name="Scheremetjew M."/>
            <person name="Finn R."/>
            <person name="Kale V."/>
            <person name="Holt S."/>
            <person name="Cochrane G."/>
            <person name="Meng A."/>
            <person name="Brown T."/>
            <person name="Cohen L."/>
        </authorList>
    </citation>
    <scope>NUCLEOTIDE SEQUENCE</scope>
    <source>
        <strain evidence="6">CCMP1594</strain>
    </source>
</reference>
<feature type="region of interest" description="Disordered" evidence="5">
    <location>
        <begin position="1"/>
        <end position="79"/>
    </location>
</feature>
<comment type="subcellular location">
    <subcellularLocation>
        <location evidence="1">Nucleus</location>
    </subcellularLocation>
</comment>
<dbReference type="InterPro" id="IPR007811">
    <property type="entry name" value="RPC4"/>
</dbReference>
<feature type="compositionally biased region" description="Basic and acidic residues" evidence="5">
    <location>
        <begin position="69"/>
        <end position="79"/>
    </location>
</feature>